<dbReference type="Proteomes" id="UP001410394">
    <property type="component" value="Unassembled WGS sequence"/>
</dbReference>
<dbReference type="InterPro" id="IPR030923">
    <property type="entry name" value="LptG"/>
</dbReference>
<feature type="transmembrane region" description="Helical" evidence="6">
    <location>
        <begin position="50"/>
        <end position="78"/>
    </location>
</feature>
<protein>
    <submittedName>
        <fullName evidence="7">LPS export ABC transporter permease LptG</fullName>
    </submittedName>
</protein>
<keyword evidence="3 6" id="KW-0812">Transmembrane</keyword>
<dbReference type="Pfam" id="PF03739">
    <property type="entry name" value="LptF_LptG"/>
    <property type="match status" value="1"/>
</dbReference>
<name>A0ABU9Z1W0_9RHOO</name>
<feature type="transmembrane region" description="Helical" evidence="6">
    <location>
        <begin position="333"/>
        <end position="354"/>
    </location>
</feature>
<evidence type="ECO:0000256" key="4">
    <source>
        <dbReference type="ARBA" id="ARBA00022989"/>
    </source>
</evidence>
<organism evidence="7 8">
    <name type="scientific">Uliginosibacterium sediminicola</name>
    <dbReference type="NCBI Taxonomy" id="2024550"/>
    <lineage>
        <taxon>Bacteria</taxon>
        <taxon>Pseudomonadati</taxon>
        <taxon>Pseudomonadota</taxon>
        <taxon>Betaproteobacteria</taxon>
        <taxon>Rhodocyclales</taxon>
        <taxon>Zoogloeaceae</taxon>
        <taxon>Uliginosibacterium</taxon>
    </lineage>
</organism>
<comment type="subcellular location">
    <subcellularLocation>
        <location evidence="1">Cell membrane</location>
        <topology evidence="1">Multi-pass membrane protein</topology>
    </subcellularLocation>
</comment>
<evidence type="ECO:0000256" key="1">
    <source>
        <dbReference type="ARBA" id="ARBA00004651"/>
    </source>
</evidence>
<dbReference type="PANTHER" id="PTHR33529">
    <property type="entry name" value="SLR0882 PROTEIN-RELATED"/>
    <property type="match status" value="1"/>
</dbReference>
<evidence type="ECO:0000256" key="3">
    <source>
        <dbReference type="ARBA" id="ARBA00022692"/>
    </source>
</evidence>
<evidence type="ECO:0000256" key="2">
    <source>
        <dbReference type="ARBA" id="ARBA00022475"/>
    </source>
</evidence>
<evidence type="ECO:0000256" key="6">
    <source>
        <dbReference type="SAM" id="Phobius"/>
    </source>
</evidence>
<dbReference type="EMBL" id="JBDIVE010000009">
    <property type="protein sequence ID" value="MEN3069962.1"/>
    <property type="molecule type" value="Genomic_DNA"/>
</dbReference>
<accession>A0ABU9Z1W0</accession>
<feature type="transmembrane region" description="Helical" evidence="6">
    <location>
        <begin position="274"/>
        <end position="292"/>
    </location>
</feature>
<feature type="transmembrane region" description="Helical" evidence="6">
    <location>
        <begin position="304"/>
        <end position="327"/>
    </location>
</feature>
<dbReference type="InterPro" id="IPR005495">
    <property type="entry name" value="LptG/LptF_permease"/>
</dbReference>
<feature type="transmembrane region" description="Helical" evidence="6">
    <location>
        <begin position="99"/>
        <end position="118"/>
    </location>
</feature>
<evidence type="ECO:0000256" key="5">
    <source>
        <dbReference type="ARBA" id="ARBA00023136"/>
    </source>
</evidence>
<keyword evidence="2" id="KW-1003">Cell membrane</keyword>
<keyword evidence="8" id="KW-1185">Reference proteome</keyword>
<dbReference type="RefSeq" id="WP_345920734.1">
    <property type="nucleotide sequence ID" value="NZ_JBDIVE010000009.1"/>
</dbReference>
<feature type="transmembrane region" description="Helical" evidence="6">
    <location>
        <begin position="12"/>
        <end position="30"/>
    </location>
</feature>
<keyword evidence="5 6" id="KW-0472">Membrane</keyword>
<sequence length="357" mass="40306">MKTLSRYLRREIVLASLLVLLSFVALFAFFDFLGELDQVGRSSYQLKHALIYVLLTIPSRAYEIMPIAVLIGGLYALTQLARHSELTVMRAAGVSTMRMLGSLMRVGLLFVVVTFVLGEYVAPPLERVAQKWRLRSTNASVPADLRTGVWLRDKHSFVNVRKAQPDAAIEGVRIFELDDAYRLRSSSQAERGEYKRGQGWTLFNVVQTHFEADRTEVQRFASMPWDSELTPDMLSLMMVAPERMAISSLYEYVRHLEDNRQRTGRYGLAFWKKLIYPFTALVMLGLALPLCLGSQRSGSVNARVMLGVFLGMGFYLLNGLSSNLGVINGWPPIPTAAAPSMMFLLAALIMLRWVERR</sequence>
<keyword evidence="4 6" id="KW-1133">Transmembrane helix</keyword>
<evidence type="ECO:0000313" key="8">
    <source>
        <dbReference type="Proteomes" id="UP001410394"/>
    </source>
</evidence>
<proteinExistence type="predicted"/>
<evidence type="ECO:0000313" key="7">
    <source>
        <dbReference type="EMBL" id="MEN3069962.1"/>
    </source>
</evidence>
<dbReference type="NCBIfam" id="TIGR04408">
    <property type="entry name" value="LptG_lptG"/>
    <property type="match status" value="1"/>
</dbReference>
<comment type="caution">
    <text evidence="7">The sequence shown here is derived from an EMBL/GenBank/DDBJ whole genome shotgun (WGS) entry which is preliminary data.</text>
</comment>
<dbReference type="PANTHER" id="PTHR33529:SF2">
    <property type="entry name" value="LIPOPOLYSACCHARIDE EXPORT SYSTEM PERMEASE PROTEIN LPTG"/>
    <property type="match status" value="1"/>
</dbReference>
<reference evidence="7 8" key="1">
    <citation type="journal article" date="2018" name="Int. J. Syst. Evol. Microbiol.">
        <title>Uliginosibacterium sediminicola sp. nov., isolated from freshwater sediment.</title>
        <authorList>
            <person name="Hwang W.M."/>
            <person name="Kim S.M."/>
            <person name="Kang K."/>
            <person name="Ahn T.Y."/>
        </authorList>
    </citation>
    <scope>NUCLEOTIDE SEQUENCE [LARGE SCALE GENOMIC DNA]</scope>
    <source>
        <strain evidence="7 8">M1-21</strain>
    </source>
</reference>
<gene>
    <name evidence="7" type="primary">lptG</name>
    <name evidence="7" type="ORF">ABDB84_15880</name>
</gene>